<name>A0A0C3PYX7_PISTI</name>
<sequence length="1379" mass="152488">MATDSKPSEGDNCDPVELVRQKVQSLSTEDPGYPSALHEFTDALYDRFKSTGSLSDLDEFIECDEMLLSLYTQDHPIHLVALGNLGLAFRDRFTLGGILEDLEKAIGYLSMLMDRCGPDSAYFILSATNLASTLALRYRQTSDAADLTRAIEIYSSALSKCSDDNPTRDSLLNNYANALCSKFELFGDQADLEAALENYRICLNLRPPGHMRRSSLLTNIGDALRLRFTLDQNLSDLEEAITCYNDALQSCAAGQSGYVTLLTSLGVALCSSFEVQGDAEQVEKALACYRSALSASSGVGSEHIRLLDCFGNALQLRHQNTGDIEDLNFSVQLLSTSLELQPTSSTERPVTLLHLGNSLLMRFNITGDLADLNTSVDRLEMALQLCGRTHQFRPFILAAHGDAVLARFKEGGDIGDLDLSIAQSKAALLGFPTRSSYPALLHLNDALLARFGRYRDISDLHAVINQCDDVLNALPPTHCLFARFKGNRAFAFLEKFQHEGKSNPADLDLAIDSLRDIESRLPEGEGLFVSVHLHLAIALEVRFNSKGDEADLHTAIQHCRIAHRSCARKNSSYPAVVMQLGINLLLLYTFHGNGGNLDESIVCMADADELLSKRPGNTHYFACLVNLGSAFYKRFASRGDHTDLDTAIEYTTRALEVPTYQDKVPVLINLGMMLCTRHKESHVLADLKQCVQYFESAFATIPPAHPERATLLVCFAQALCRLAKAEDDVRHLELAIQYLRDAISIGRSDPYLPFTVADLVDVQRRLAMRRHDNDQLQASLDAFRALSHSIPKEHPALKMVYVSSASLLLHMFSLNKDPLFLDEAFSCFATAAARPLLGRDLVISLKWAKQAERLHHSSELQAYRVSLSSLDTFTHSTLAVSSRHKFLSQSKNAKYINLLPSKAMACAIERRSLEVAVELSEQGRGLIWHQLAHTRTPLDALRQADEDGMALASDFERVSAQLERWSSRSISEMTAQASRLTAEEDTRLYKQRHREWVEIINRVREKKGFESFLRALAYNELQEAAVGGPVILLNAHEKHCDAIVVTKDRPPLLIPLQSTSVTELATMGGTIYRMLKETGYVGEGKVRERRLVPVLRKLWDVVVEPIVNELLKFLPRGSRVWFCPTSKFTTLPLHAAGPYRRGLPNLPDIYICSYTPSLSALNRSRSQKSHLVSAPPLSFLAIGQSNSAINGSQESELQSVSAELALVESLIPSSSLSFKQISGDEGTADTAIEGLRTHAWVHLACHGKQDLGDPFASAFSLKDRPISLLDIIRAEPENPAFAFLSACDTAVGDEHTPDEVIHLAAGMQFAGFRSVIGTMWAVDDSTAQHMVKEFYKHMFSGDKAPDSTQAAKALNKASKTVDKNVVPLDQRIVFIHIGV</sequence>
<dbReference type="HOGENOM" id="CLU_001305_0_3_1"/>
<dbReference type="STRING" id="870435.A0A0C3PYX7"/>
<dbReference type="Pfam" id="PF12770">
    <property type="entry name" value="CHAT"/>
    <property type="match status" value="1"/>
</dbReference>
<dbReference type="InParanoid" id="A0A0C3PYX7"/>
<dbReference type="Gene3D" id="1.25.40.10">
    <property type="entry name" value="Tetratricopeptide repeat domain"/>
    <property type="match status" value="2"/>
</dbReference>
<dbReference type="SUPFAM" id="SSF48452">
    <property type="entry name" value="TPR-like"/>
    <property type="match status" value="1"/>
</dbReference>
<feature type="coiled-coil region" evidence="1">
    <location>
        <begin position="715"/>
        <end position="742"/>
    </location>
</feature>
<evidence type="ECO:0000313" key="3">
    <source>
        <dbReference type="EMBL" id="KIO14946.1"/>
    </source>
</evidence>
<dbReference type="PANTHER" id="PTHR10098">
    <property type="entry name" value="RAPSYN-RELATED"/>
    <property type="match status" value="1"/>
</dbReference>
<reference evidence="4" key="2">
    <citation type="submission" date="2015-01" db="EMBL/GenBank/DDBJ databases">
        <title>Evolutionary Origins and Diversification of the Mycorrhizal Mutualists.</title>
        <authorList>
            <consortium name="DOE Joint Genome Institute"/>
            <consortium name="Mycorrhizal Genomics Consortium"/>
            <person name="Kohler A."/>
            <person name="Kuo A."/>
            <person name="Nagy L.G."/>
            <person name="Floudas D."/>
            <person name="Copeland A."/>
            <person name="Barry K.W."/>
            <person name="Cichocki N."/>
            <person name="Veneault-Fourrey C."/>
            <person name="LaButti K."/>
            <person name="Lindquist E.A."/>
            <person name="Lipzen A."/>
            <person name="Lundell T."/>
            <person name="Morin E."/>
            <person name="Murat C."/>
            <person name="Riley R."/>
            <person name="Ohm R."/>
            <person name="Sun H."/>
            <person name="Tunlid A."/>
            <person name="Henrissat B."/>
            <person name="Grigoriev I.V."/>
            <person name="Hibbett D.S."/>
            <person name="Martin F."/>
        </authorList>
    </citation>
    <scope>NUCLEOTIDE SEQUENCE [LARGE SCALE GENOMIC DNA]</scope>
    <source>
        <strain evidence="4">Marx 270</strain>
    </source>
</reference>
<feature type="domain" description="CHAT" evidence="2">
    <location>
        <begin position="1093"/>
        <end position="1361"/>
    </location>
</feature>
<dbReference type="Proteomes" id="UP000054217">
    <property type="component" value="Unassembled WGS sequence"/>
</dbReference>
<keyword evidence="1" id="KW-0175">Coiled coil</keyword>
<dbReference type="PANTHER" id="PTHR10098:SF108">
    <property type="entry name" value="TETRATRICOPEPTIDE REPEAT PROTEIN 28"/>
    <property type="match status" value="1"/>
</dbReference>
<evidence type="ECO:0000313" key="4">
    <source>
        <dbReference type="Proteomes" id="UP000054217"/>
    </source>
</evidence>
<protein>
    <recommendedName>
        <fullName evidence="2">CHAT domain-containing protein</fullName>
    </recommendedName>
</protein>
<dbReference type="OrthoDB" id="9991317at2759"/>
<gene>
    <name evidence="3" type="ORF">M404DRAFT_991680</name>
</gene>
<accession>A0A0C3PYX7</accession>
<keyword evidence="4" id="KW-1185">Reference proteome</keyword>
<dbReference type="EMBL" id="KN831944">
    <property type="protein sequence ID" value="KIO14946.1"/>
    <property type="molecule type" value="Genomic_DNA"/>
</dbReference>
<evidence type="ECO:0000256" key="1">
    <source>
        <dbReference type="SAM" id="Coils"/>
    </source>
</evidence>
<dbReference type="InterPro" id="IPR011990">
    <property type="entry name" value="TPR-like_helical_dom_sf"/>
</dbReference>
<proteinExistence type="predicted"/>
<organism evidence="3 4">
    <name type="scientific">Pisolithus tinctorius Marx 270</name>
    <dbReference type="NCBI Taxonomy" id="870435"/>
    <lineage>
        <taxon>Eukaryota</taxon>
        <taxon>Fungi</taxon>
        <taxon>Dikarya</taxon>
        <taxon>Basidiomycota</taxon>
        <taxon>Agaricomycotina</taxon>
        <taxon>Agaricomycetes</taxon>
        <taxon>Agaricomycetidae</taxon>
        <taxon>Boletales</taxon>
        <taxon>Sclerodermatineae</taxon>
        <taxon>Pisolithaceae</taxon>
        <taxon>Pisolithus</taxon>
    </lineage>
</organism>
<reference evidence="3 4" key="1">
    <citation type="submission" date="2014-04" db="EMBL/GenBank/DDBJ databases">
        <authorList>
            <consortium name="DOE Joint Genome Institute"/>
            <person name="Kuo A."/>
            <person name="Kohler A."/>
            <person name="Costa M.D."/>
            <person name="Nagy L.G."/>
            <person name="Floudas D."/>
            <person name="Copeland A."/>
            <person name="Barry K.W."/>
            <person name="Cichocki N."/>
            <person name="Veneault-Fourrey C."/>
            <person name="LaButti K."/>
            <person name="Lindquist E.A."/>
            <person name="Lipzen A."/>
            <person name="Lundell T."/>
            <person name="Morin E."/>
            <person name="Murat C."/>
            <person name="Sun H."/>
            <person name="Tunlid A."/>
            <person name="Henrissat B."/>
            <person name="Grigoriev I.V."/>
            <person name="Hibbett D.S."/>
            <person name="Martin F."/>
            <person name="Nordberg H.P."/>
            <person name="Cantor M.N."/>
            <person name="Hua S.X."/>
        </authorList>
    </citation>
    <scope>NUCLEOTIDE SEQUENCE [LARGE SCALE GENOMIC DNA]</scope>
    <source>
        <strain evidence="3 4">Marx 270</strain>
    </source>
</reference>
<evidence type="ECO:0000259" key="2">
    <source>
        <dbReference type="Pfam" id="PF12770"/>
    </source>
</evidence>
<dbReference type="InterPro" id="IPR024983">
    <property type="entry name" value="CHAT_dom"/>
</dbReference>